<accession>A0A1Q8Q765</accession>
<dbReference type="InterPro" id="IPR018392">
    <property type="entry name" value="LysM"/>
</dbReference>
<feature type="domain" description="LysM" evidence="10">
    <location>
        <begin position="51"/>
        <end position="95"/>
    </location>
</feature>
<dbReference type="InterPro" id="IPR036779">
    <property type="entry name" value="LysM_dom_sf"/>
</dbReference>
<keyword evidence="4" id="KW-0479">Metal-binding</keyword>
<dbReference type="RefSeq" id="WP_075397431.1">
    <property type="nucleotide sequence ID" value="NZ_MSDU01000008.1"/>
</dbReference>
<evidence type="ECO:0000256" key="1">
    <source>
        <dbReference type="ARBA" id="ARBA00001947"/>
    </source>
</evidence>
<evidence type="ECO:0000256" key="5">
    <source>
        <dbReference type="ARBA" id="ARBA00022801"/>
    </source>
</evidence>
<feature type="active site" description="Proton donor/acceptor" evidence="8">
    <location>
        <position position="366"/>
    </location>
</feature>
<reference evidence="12 13" key="1">
    <citation type="submission" date="2016-12" db="EMBL/GenBank/DDBJ databases">
        <title>Domibacillus antri genome sequencing.</title>
        <authorList>
            <person name="Verma A."/>
            <person name="Krishnamurthi S."/>
        </authorList>
    </citation>
    <scope>NUCLEOTIDE SEQUENCE [LARGE SCALE GENOMIC DNA]</scope>
    <source>
        <strain evidence="12 13">XD80</strain>
    </source>
</reference>
<dbReference type="PROSITE" id="PS00132">
    <property type="entry name" value="CARBOXYPEPT_ZN_1"/>
    <property type="match status" value="1"/>
</dbReference>
<dbReference type="OrthoDB" id="9802862at2"/>
<dbReference type="GO" id="GO:0008270">
    <property type="term" value="F:zinc ion binding"/>
    <property type="evidence" value="ECO:0007669"/>
    <property type="project" value="InterPro"/>
</dbReference>
<dbReference type="CDD" id="cd00118">
    <property type="entry name" value="LysM"/>
    <property type="match status" value="2"/>
</dbReference>
<evidence type="ECO:0000256" key="7">
    <source>
        <dbReference type="ARBA" id="ARBA00023049"/>
    </source>
</evidence>
<evidence type="ECO:0000259" key="10">
    <source>
        <dbReference type="PROSITE" id="PS51782"/>
    </source>
</evidence>
<dbReference type="InterPro" id="IPR000834">
    <property type="entry name" value="Peptidase_M14"/>
</dbReference>
<evidence type="ECO:0000256" key="9">
    <source>
        <dbReference type="SAM" id="MobiDB-lite"/>
    </source>
</evidence>
<dbReference type="InterPro" id="IPR057246">
    <property type="entry name" value="CARBOXYPEPT_ZN_1"/>
</dbReference>
<evidence type="ECO:0000256" key="3">
    <source>
        <dbReference type="ARBA" id="ARBA00022670"/>
    </source>
</evidence>
<organism evidence="12 13">
    <name type="scientific">Domibacillus antri</name>
    <dbReference type="NCBI Taxonomy" id="1714264"/>
    <lineage>
        <taxon>Bacteria</taxon>
        <taxon>Bacillati</taxon>
        <taxon>Bacillota</taxon>
        <taxon>Bacilli</taxon>
        <taxon>Bacillales</taxon>
        <taxon>Bacillaceae</taxon>
        <taxon>Domibacillus</taxon>
    </lineage>
</organism>
<keyword evidence="3" id="KW-0645">Protease</keyword>
<gene>
    <name evidence="12" type="ORF">BTO30_03995</name>
</gene>
<name>A0A1Q8Q765_9BACI</name>
<dbReference type="GO" id="GO:0006508">
    <property type="term" value="P:proteolysis"/>
    <property type="evidence" value="ECO:0007669"/>
    <property type="project" value="UniProtKB-KW"/>
</dbReference>
<dbReference type="Pfam" id="PF00246">
    <property type="entry name" value="Peptidase_M14"/>
    <property type="match status" value="1"/>
</dbReference>
<evidence type="ECO:0000259" key="11">
    <source>
        <dbReference type="PROSITE" id="PS52035"/>
    </source>
</evidence>
<comment type="similarity">
    <text evidence="2 8">Belongs to the peptidase M14 family.</text>
</comment>
<dbReference type="PROSITE" id="PS51782">
    <property type="entry name" value="LYSM"/>
    <property type="match status" value="2"/>
</dbReference>
<evidence type="ECO:0000313" key="12">
    <source>
        <dbReference type="EMBL" id="OLN23141.1"/>
    </source>
</evidence>
<comment type="caution">
    <text evidence="12">The sequence shown here is derived from an EMBL/GenBank/DDBJ whole genome shotgun (WGS) entry which is preliminary data.</text>
</comment>
<feature type="domain" description="Peptidase M14" evidence="11">
    <location>
        <begin position="108"/>
        <end position="394"/>
    </location>
</feature>
<dbReference type="CDD" id="cd06229">
    <property type="entry name" value="M14_Endopeptidase_I"/>
    <property type="match status" value="1"/>
</dbReference>
<dbReference type="PROSITE" id="PS52035">
    <property type="entry name" value="PEPTIDASE_M14"/>
    <property type="match status" value="1"/>
</dbReference>
<dbReference type="SUPFAM" id="SSF54106">
    <property type="entry name" value="LysM domain"/>
    <property type="match status" value="2"/>
</dbReference>
<evidence type="ECO:0000256" key="4">
    <source>
        <dbReference type="ARBA" id="ARBA00022723"/>
    </source>
</evidence>
<dbReference type="GO" id="GO:0004181">
    <property type="term" value="F:metallocarboxypeptidase activity"/>
    <property type="evidence" value="ECO:0007669"/>
    <property type="project" value="InterPro"/>
</dbReference>
<evidence type="ECO:0000256" key="8">
    <source>
        <dbReference type="PROSITE-ProRule" id="PRU01379"/>
    </source>
</evidence>
<dbReference type="SMART" id="SM00257">
    <property type="entry name" value="LysM"/>
    <property type="match status" value="2"/>
</dbReference>
<dbReference type="EMBL" id="MSDU01000008">
    <property type="protein sequence ID" value="OLN23141.1"/>
    <property type="molecule type" value="Genomic_DNA"/>
</dbReference>
<dbReference type="Pfam" id="PF01476">
    <property type="entry name" value="LysM"/>
    <property type="match status" value="2"/>
</dbReference>
<dbReference type="AlphaFoldDB" id="A0A1Q8Q765"/>
<dbReference type="SMART" id="SM00631">
    <property type="entry name" value="Zn_pept"/>
    <property type="match status" value="1"/>
</dbReference>
<dbReference type="STRING" id="1714264.BTO30_03995"/>
<dbReference type="PANTHER" id="PTHR11705:SF143">
    <property type="entry name" value="SLL0236 PROTEIN"/>
    <property type="match status" value="1"/>
</dbReference>
<keyword evidence="5" id="KW-0378">Hydrolase</keyword>
<protein>
    <submittedName>
        <fullName evidence="12">Peptidase M14</fullName>
    </submittedName>
</protein>
<dbReference type="PANTHER" id="PTHR11705">
    <property type="entry name" value="PROTEASE FAMILY M14 CARBOXYPEPTIDASE A,B"/>
    <property type="match status" value="1"/>
</dbReference>
<keyword evidence="7" id="KW-0482">Metalloprotease</keyword>
<keyword evidence="6" id="KW-0862">Zinc</keyword>
<evidence type="ECO:0000256" key="2">
    <source>
        <dbReference type="ARBA" id="ARBA00005988"/>
    </source>
</evidence>
<dbReference type="GO" id="GO:0005615">
    <property type="term" value="C:extracellular space"/>
    <property type="evidence" value="ECO:0007669"/>
    <property type="project" value="TreeGrafter"/>
</dbReference>
<dbReference type="Gene3D" id="3.10.350.10">
    <property type="entry name" value="LysM domain"/>
    <property type="match status" value="2"/>
</dbReference>
<comment type="cofactor">
    <cofactor evidence="1">
        <name>Zn(2+)</name>
        <dbReference type="ChEBI" id="CHEBI:29105"/>
    </cofactor>
</comment>
<dbReference type="SUPFAM" id="SSF53187">
    <property type="entry name" value="Zn-dependent exopeptidases"/>
    <property type="match status" value="1"/>
</dbReference>
<evidence type="ECO:0000313" key="13">
    <source>
        <dbReference type="Proteomes" id="UP000185568"/>
    </source>
</evidence>
<proteinExistence type="inferred from homology"/>
<dbReference type="InterPro" id="IPR034274">
    <property type="entry name" value="ENP1_M14_CPD"/>
</dbReference>
<evidence type="ECO:0000256" key="6">
    <source>
        <dbReference type="ARBA" id="ARBA00022833"/>
    </source>
</evidence>
<dbReference type="Proteomes" id="UP000185568">
    <property type="component" value="Unassembled WGS sequence"/>
</dbReference>
<sequence length="396" mass="45201">MEIVVRPGDSLWSYSQLFHIDLQLIRDSNREIQSDRLSIGQKVQIPGYVIQHVQLRAGDSLWNIAQSRQIPVSAILQVNPGMTPDRVQAGQMIRVPRRITWRIVNGKRYYDYSQMMNDMRRLQTVYPFLRVASIGQSVMGKDIDEVLIGNGGKRVHYNGSFHANEWITTSVIMTFLNDYALALTNQTSLRGLAAYRLYEQTMWSIVPMVNPDGVDLVINGLPAEEPWNDSVVSLNNGNTDFSGWKANIRGVDLNDQFPAKWEEERANHPNRPGPRDYGGERPLSEPESIAMAELTKKRDFSRVLAFHTQGKVVYWGFENMEPPESALISKEFGRVSGYVPVRTIESYAGYKDWFIQDWRRPGFTIELGEGTNPLPITQFDEIYEESLGIFLAGLYM</sequence>
<keyword evidence="13" id="KW-1185">Reference proteome</keyword>
<dbReference type="Gene3D" id="3.40.630.10">
    <property type="entry name" value="Zn peptidases"/>
    <property type="match status" value="1"/>
</dbReference>
<feature type="region of interest" description="Disordered" evidence="9">
    <location>
        <begin position="262"/>
        <end position="283"/>
    </location>
</feature>
<feature type="domain" description="LysM" evidence="10">
    <location>
        <begin position="1"/>
        <end position="45"/>
    </location>
</feature>